<accession>A0A3L8S7U6</accession>
<evidence type="ECO:0000313" key="2">
    <source>
        <dbReference type="Proteomes" id="UP000276834"/>
    </source>
</evidence>
<gene>
    <name evidence="1" type="ORF">DV515_00011489</name>
</gene>
<dbReference type="EMBL" id="QUSF01000052">
    <property type="protein sequence ID" value="RLV97806.1"/>
    <property type="molecule type" value="Genomic_DNA"/>
</dbReference>
<comment type="caution">
    <text evidence="1">The sequence shown here is derived from an EMBL/GenBank/DDBJ whole genome shotgun (WGS) entry which is preliminary data.</text>
</comment>
<reference evidence="1 2" key="1">
    <citation type="journal article" date="2018" name="Proc. R. Soc. B">
        <title>A non-coding region near Follistatin controls head colour polymorphism in the Gouldian finch.</title>
        <authorList>
            <person name="Toomey M.B."/>
            <person name="Marques C.I."/>
            <person name="Andrade P."/>
            <person name="Araujo P.M."/>
            <person name="Sabatino S."/>
            <person name="Gazda M.A."/>
            <person name="Afonso S."/>
            <person name="Lopes R.J."/>
            <person name="Corbo J.C."/>
            <person name="Carneiro M."/>
        </authorList>
    </citation>
    <scope>NUCLEOTIDE SEQUENCE [LARGE SCALE GENOMIC DNA]</scope>
    <source>
        <strain evidence="1">Red01</strain>
        <tissue evidence="1">Muscle</tissue>
    </source>
</reference>
<dbReference type="AlphaFoldDB" id="A0A3L8S7U6"/>
<evidence type="ECO:0000313" key="1">
    <source>
        <dbReference type="EMBL" id="RLV97806.1"/>
    </source>
</evidence>
<keyword evidence="2" id="KW-1185">Reference proteome</keyword>
<protein>
    <submittedName>
        <fullName evidence="1">Uncharacterized protein</fullName>
    </submittedName>
</protein>
<proteinExistence type="predicted"/>
<name>A0A3L8S7U6_CHLGU</name>
<dbReference type="Proteomes" id="UP000276834">
    <property type="component" value="Unassembled WGS sequence"/>
</dbReference>
<sequence>MDQLHGLSKGTEGILARCQNAPLPLRVESVAQLFPVLICQAWSDCRAYFRQLKRQQEREWKAGLSVAGRCCSLPRRCLQEGRECELEPAAISIADRALVSRVLRPCLTIC</sequence>
<organism evidence="1 2">
    <name type="scientific">Chloebia gouldiae</name>
    <name type="common">Gouldian finch</name>
    <name type="synonym">Erythrura gouldiae</name>
    <dbReference type="NCBI Taxonomy" id="44316"/>
    <lineage>
        <taxon>Eukaryota</taxon>
        <taxon>Metazoa</taxon>
        <taxon>Chordata</taxon>
        <taxon>Craniata</taxon>
        <taxon>Vertebrata</taxon>
        <taxon>Euteleostomi</taxon>
        <taxon>Archelosauria</taxon>
        <taxon>Archosauria</taxon>
        <taxon>Dinosauria</taxon>
        <taxon>Saurischia</taxon>
        <taxon>Theropoda</taxon>
        <taxon>Coelurosauria</taxon>
        <taxon>Aves</taxon>
        <taxon>Neognathae</taxon>
        <taxon>Neoaves</taxon>
        <taxon>Telluraves</taxon>
        <taxon>Australaves</taxon>
        <taxon>Passeriformes</taxon>
        <taxon>Passeroidea</taxon>
        <taxon>Passeridae</taxon>
        <taxon>Chloebia</taxon>
    </lineage>
</organism>